<sequence>MLRQELFPYLEYQDAIKLLQISKIVSQVISEHFSLWMNHASLIANKLHIDYDELLQFNSFQDFKEAQKLQKVNETEHTYRRFYQGKNEILAYAGGMWAWKLDERYYDIEDRTDSTFGQKVSHLKSVCWFDPWALAERVIPGIYDLFIIHGVKSSPQRRHGMMDQATLFVEQVENETFREIFKIDSFIPKEMYLKMPQDRLIRTLLCRLDLTKNQSECYIKLRFFHNNGNWKSDYLFEGFALVLVRPQQVDSQSQQIQ</sequence>
<reference evidence="1 2" key="1">
    <citation type="submission" date="2014-06" db="EMBL/GenBank/DDBJ databases">
        <authorList>
            <person name="Swart Estienne"/>
        </authorList>
    </citation>
    <scope>NUCLEOTIDE SEQUENCE [LARGE SCALE GENOMIC DNA]</scope>
    <source>
        <strain evidence="1 2">130c</strain>
    </source>
</reference>
<evidence type="ECO:0000313" key="1">
    <source>
        <dbReference type="EMBL" id="CDW87284.1"/>
    </source>
</evidence>
<dbReference type="InParanoid" id="A0A078AYP0"/>
<gene>
    <name evidence="1" type="primary">Contig2444.g2630</name>
    <name evidence="1" type="ORF">STYLEM_16387</name>
</gene>
<name>A0A078AYP0_STYLE</name>
<keyword evidence="2" id="KW-1185">Reference proteome</keyword>
<evidence type="ECO:0000313" key="2">
    <source>
        <dbReference type="Proteomes" id="UP000039865"/>
    </source>
</evidence>
<organism evidence="1 2">
    <name type="scientific">Stylonychia lemnae</name>
    <name type="common">Ciliate</name>
    <dbReference type="NCBI Taxonomy" id="5949"/>
    <lineage>
        <taxon>Eukaryota</taxon>
        <taxon>Sar</taxon>
        <taxon>Alveolata</taxon>
        <taxon>Ciliophora</taxon>
        <taxon>Intramacronucleata</taxon>
        <taxon>Spirotrichea</taxon>
        <taxon>Stichotrichia</taxon>
        <taxon>Sporadotrichida</taxon>
        <taxon>Oxytrichidae</taxon>
        <taxon>Stylonychinae</taxon>
        <taxon>Stylonychia</taxon>
    </lineage>
</organism>
<dbReference type="OrthoDB" id="324358at2759"/>
<dbReference type="Proteomes" id="UP000039865">
    <property type="component" value="Unassembled WGS sequence"/>
</dbReference>
<dbReference type="AlphaFoldDB" id="A0A078AYP0"/>
<proteinExistence type="predicted"/>
<dbReference type="EMBL" id="CCKQ01015466">
    <property type="protein sequence ID" value="CDW87284.1"/>
    <property type="molecule type" value="Genomic_DNA"/>
</dbReference>
<accession>A0A078AYP0</accession>
<protein>
    <submittedName>
        <fullName evidence="1">Uncharacterized protein</fullName>
    </submittedName>
</protein>